<dbReference type="AlphaFoldDB" id="A0A418Y933"/>
<dbReference type="Proteomes" id="UP000283255">
    <property type="component" value="Unassembled WGS sequence"/>
</dbReference>
<reference evidence="1 2" key="1">
    <citation type="submission" date="2018-09" db="EMBL/GenBank/DDBJ databases">
        <authorList>
            <person name="Wang F."/>
        </authorList>
    </citation>
    <scope>NUCLEOTIDE SEQUENCE [LARGE SCALE GENOMIC DNA]</scope>
    <source>
        <strain evidence="1 2">PLHSC7-2</strain>
    </source>
</reference>
<dbReference type="InterPro" id="IPR046100">
    <property type="entry name" value="DUF6037"/>
</dbReference>
<evidence type="ECO:0000313" key="2">
    <source>
        <dbReference type="Proteomes" id="UP000283255"/>
    </source>
</evidence>
<evidence type="ECO:0000313" key="1">
    <source>
        <dbReference type="EMBL" id="RJG36118.1"/>
    </source>
</evidence>
<proteinExistence type="predicted"/>
<dbReference type="OrthoDB" id="9134802at2"/>
<reference evidence="1 2" key="2">
    <citation type="submission" date="2019-01" db="EMBL/GenBank/DDBJ databases">
        <title>Motilimonas pumilus sp. nov., isolated from the gut of sea cucumber (Apostichopus japonicus).</title>
        <authorList>
            <person name="Wang F.-Q."/>
            <person name="Ren L.-H."/>
            <person name="Lin Y.-W."/>
            <person name="Sun G.-H."/>
            <person name="Du Z.-J."/>
            <person name="Zhao J.-X."/>
            <person name="Liu X.-J."/>
            <person name="Liu L.-J."/>
        </authorList>
    </citation>
    <scope>NUCLEOTIDE SEQUENCE [LARGE SCALE GENOMIC DNA]</scope>
    <source>
        <strain evidence="1 2">PLHSC7-2</strain>
    </source>
</reference>
<dbReference type="Pfam" id="PF19503">
    <property type="entry name" value="DUF6037"/>
    <property type="match status" value="1"/>
</dbReference>
<keyword evidence="2" id="KW-1185">Reference proteome</keyword>
<dbReference type="EMBL" id="QZCH01000089">
    <property type="protein sequence ID" value="RJG36118.1"/>
    <property type="molecule type" value="Genomic_DNA"/>
</dbReference>
<protein>
    <submittedName>
        <fullName evidence="1">Rloe protein</fullName>
    </submittedName>
</protein>
<organism evidence="1 2">
    <name type="scientific">Motilimonas pumila</name>
    <dbReference type="NCBI Taxonomy" id="2303987"/>
    <lineage>
        <taxon>Bacteria</taxon>
        <taxon>Pseudomonadati</taxon>
        <taxon>Pseudomonadota</taxon>
        <taxon>Gammaproteobacteria</taxon>
        <taxon>Alteromonadales</taxon>
        <taxon>Alteromonadales genera incertae sedis</taxon>
        <taxon>Motilimonas</taxon>
    </lineage>
</organism>
<name>A0A418Y933_9GAMM</name>
<sequence>MKLDGLAKLYKSMATQQIERYRFEYKSGKAVFDVFFFIDENPFVLLFGVKTANFSFELAVEKGFNIDPQLDRENYKKLCEALGLEYDPDNPFKPFNFFKEFNNFIPQNAVVAQKAEPHDVASYRSDVEEADKIYFLKWRDNTKRGENVQWENLQKTKRLLGEKAYLRCKQKNISSCWTDKKELANKVVLP</sequence>
<comment type="caution">
    <text evidence="1">The sequence shown here is derived from an EMBL/GenBank/DDBJ whole genome shotgun (WGS) entry which is preliminary data.</text>
</comment>
<gene>
    <name evidence="1" type="ORF">D1Z90_20535</name>
</gene>
<accession>A0A418Y933</accession>
<dbReference type="RefSeq" id="WP_119912633.1">
    <property type="nucleotide sequence ID" value="NZ_QZCH01000089.1"/>
</dbReference>